<protein>
    <submittedName>
        <fullName evidence="5">Related to gluconolactonase</fullName>
    </submittedName>
</protein>
<feature type="binding site" evidence="3">
    <location>
        <position position="158"/>
    </location>
    <ligand>
        <name>substrate</name>
    </ligand>
</feature>
<evidence type="ECO:0000256" key="1">
    <source>
        <dbReference type="ARBA" id="ARBA00008853"/>
    </source>
</evidence>
<comment type="similarity">
    <text evidence="1">Belongs to the SMP-30/CGR1 family.</text>
</comment>
<dbReference type="InterPro" id="IPR013658">
    <property type="entry name" value="SGL"/>
</dbReference>
<dbReference type="EMBL" id="FJOG01000003">
    <property type="protein sequence ID" value="CZR53064.1"/>
    <property type="molecule type" value="Genomic_DNA"/>
</dbReference>
<dbReference type="AlphaFoldDB" id="A0A1L7WJW1"/>
<gene>
    <name evidence="5" type="ORF">PAC_02942</name>
</gene>
<name>A0A1L7WJW1_9HELO</name>
<feature type="binding site" evidence="3">
    <location>
        <position position="65"/>
    </location>
    <ligand>
        <name>a divalent metal cation</name>
        <dbReference type="ChEBI" id="CHEBI:60240"/>
    </ligand>
</feature>
<dbReference type="InterPro" id="IPR011042">
    <property type="entry name" value="6-blade_b-propeller_TolB-like"/>
</dbReference>
<dbReference type="PANTHER" id="PTHR10907:SF47">
    <property type="entry name" value="REGUCALCIN"/>
    <property type="match status" value="1"/>
</dbReference>
<feature type="binding site" evidence="3">
    <location>
        <position position="205"/>
    </location>
    <ligand>
        <name>a divalent metal cation</name>
        <dbReference type="ChEBI" id="CHEBI:60240"/>
    </ligand>
</feature>
<dbReference type="OrthoDB" id="423498at2759"/>
<dbReference type="Gene3D" id="2.120.10.30">
    <property type="entry name" value="TolB, C-terminal domain"/>
    <property type="match status" value="1"/>
</dbReference>
<feature type="domain" description="SMP-30/Gluconolactonase/LRE-like region" evidence="4">
    <location>
        <begin position="65"/>
        <end position="316"/>
    </location>
</feature>
<dbReference type="PRINTS" id="PR01790">
    <property type="entry name" value="SMP30FAMILY"/>
</dbReference>
<feature type="binding site" evidence="3">
    <location>
        <position position="156"/>
    </location>
    <ligand>
        <name>substrate</name>
    </ligand>
</feature>
<dbReference type="STRING" id="576137.A0A1L7WJW1"/>
<accession>A0A1L7WJW1</accession>
<evidence type="ECO:0000256" key="2">
    <source>
        <dbReference type="PIRSR" id="PIRSR605511-1"/>
    </source>
</evidence>
<feature type="active site" description="Proton donor/acceptor" evidence="2">
    <location>
        <position position="262"/>
    </location>
</feature>
<dbReference type="PANTHER" id="PTHR10907">
    <property type="entry name" value="REGUCALCIN"/>
    <property type="match status" value="1"/>
</dbReference>
<dbReference type="Pfam" id="PF08450">
    <property type="entry name" value="SGL"/>
    <property type="match status" value="1"/>
</dbReference>
<evidence type="ECO:0000313" key="5">
    <source>
        <dbReference type="EMBL" id="CZR53064.1"/>
    </source>
</evidence>
<dbReference type="GO" id="GO:0005509">
    <property type="term" value="F:calcium ion binding"/>
    <property type="evidence" value="ECO:0007669"/>
    <property type="project" value="TreeGrafter"/>
</dbReference>
<keyword evidence="6" id="KW-1185">Reference proteome</keyword>
<evidence type="ECO:0000256" key="3">
    <source>
        <dbReference type="PIRSR" id="PIRSR605511-2"/>
    </source>
</evidence>
<evidence type="ECO:0000313" key="6">
    <source>
        <dbReference type="Proteomes" id="UP000184330"/>
    </source>
</evidence>
<evidence type="ECO:0000259" key="4">
    <source>
        <dbReference type="Pfam" id="PF08450"/>
    </source>
</evidence>
<reference evidence="5 6" key="1">
    <citation type="submission" date="2016-03" db="EMBL/GenBank/DDBJ databases">
        <authorList>
            <person name="Ploux O."/>
        </authorList>
    </citation>
    <scope>NUCLEOTIDE SEQUENCE [LARGE SCALE GENOMIC DNA]</scope>
    <source>
        <strain evidence="5 6">UAMH 11012</strain>
    </source>
</reference>
<keyword evidence="3" id="KW-0479">Metal-binding</keyword>
<dbReference type="GO" id="GO:0004341">
    <property type="term" value="F:gluconolactonase activity"/>
    <property type="evidence" value="ECO:0007669"/>
    <property type="project" value="TreeGrafter"/>
</dbReference>
<proteinExistence type="inferred from homology"/>
<organism evidence="5 6">
    <name type="scientific">Phialocephala subalpina</name>
    <dbReference type="NCBI Taxonomy" id="576137"/>
    <lineage>
        <taxon>Eukaryota</taxon>
        <taxon>Fungi</taxon>
        <taxon>Dikarya</taxon>
        <taxon>Ascomycota</taxon>
        <taxon>Pezizomycotina</taxon>
        <taxon>Leotiomycetes</taxon>
        <taxon>Helotiales</taxon>
        <taxon>Mollisiaceae</taxon>
        <taxon>Phialocephala</taxon>
        <taxon>Phialocephala fortinii species complex</taxon>
    </lineage>
</organism>
<feature type="binding site" evidence="3">
    <location>
        <position position="262"/>
    </location>
    <ligand>
        <name>a divalent metal cation</name>
        <dbReference type="ChEBI" id="CHEBI:60240"/>
    </ligand>
</feature>
<dbReference type="SUPFAM" id="SSF63829">
    <property type="entry name" value="Calcium-dependent phosphotriesterase"/>
    <property type="match status" value="1"/>
</dbReference>
<dbReference type="InterPro" id="IPR005511">
    <property type="entry name" value="SMP-30"/>
</dbReference>
<sequence length="352" mass="39631">MIKIRGTSEGVQTMFSNTVPNITTRRHSFFTRKKLPIAQIRGCQSTMQQWKVEQPYLKVSGNLLEGPFYDGKADQARFIDIKERYLYTFSPSKGPESLKKVKTDDVLGVTANIKGSSNLIVGAKYGFGKMDAETGKVEYLKKVATWDDRAKDEKLRSNDGAVDSRGRFWVGTMNDAAQWDKEGSFYRLDPDLSVHLMLTGVCAPNGMGWSPDEKVMYWTDSEDHVIYGFDFDVKTGSIGVGVNEDKSRKAFYKVEEKDWFPDGAVVDWEGCVWTAIWGGNRVLRVSPEGKRIGEVLLPTKYVTCPEFIGTKLLITTRRDPDILEDCVERGGDVYLVDVGVTGPQKHEFHFAT</sequence>
<comment type="cofactor">
    <cofactor evidence="3">
        <name>Zn(2+)</name>
        <dbReference type="ChEBI" id="CHEBI:29105"/>
    </cofactor>
    <text evidence="3">Binds 1 divalent metal cation per subunit.</text>
</comment>
<dbReference type="Proteomes" id="UP000184330">
    <property type="component" value="Unassembled WGS sequence"/>
</dbReference>
<keyword evidence="3" id="KW-0862">Zinc</keyword>